<protein>
    <submittedName>
        <fullName evidence="2">(Mediterranean fruit fly) hypothetical protein</fullName>
    </submittedName>
</protein>
<sequence>MSTLHKSTCIHMHEFIRGRRVCLTCVYALLTFGQGDIYCCCLLSLVNTQQCNVQTATFVAKRPLLPHSLQSARSTRSLLFATCHLLLAACSLFFFHRCFVVIAAVAVSIELHSSA</sequence>
<evidence type="ECO:0000256" key="1">
    <source>
        <dbReference type="SAM" id="Phobius"/>
    </source>
</evidence>
<keyword evidence="3" id="KW-1185">Reference proteome</keyword>
<keyword evidence="1" id="KW-0812">Transmembrane</keyword>
<gene>
    <name evidence="2" type="ORF">CCAP1982_LOCUS12689</name>
</gene>
<comment type="caution">
    <text evidence="2">The sequence shown here is derived from an EMBL/GenBank/DDBJ whole genome shotgun (WGS) entry which is preliminary data.</text>
</comment>
<keyword evidence="1" id="KW-1133">Transmembrane helix</keyword>
<reference evidence="2" key="1">
    <citation type="submission" date="2020-11" db="EMBL/GenBank/DDBJ databases">
        <authorList>
            <person name="Whitehead M."/>
        </authorList>
    </citation>
    <scope>NUCLEOTIDE SEQUENCE</scope>
    <source>
        <strain evidence="2">EGII</strain>
    </source>
</reference>
<dbReference type="AlphaFoldDB" id="A0A811UYH7"/>
<dbReference type="Proteomes" id="UP000606786">
    <property type="component" value="Unassembled WGS sequence"/>
</dbReference>
<evidence type="ECO:0000313" key="2">
    <source>
        <dbReference type="EMBL" id="CAD7004269.1"/>
    </source>
</evidence>
<dbReference type="EMBL" id="CAJHJT010000034">
    <property type="protein sequence ID" value="CAD7004269.1"/>
    <property type="molecule type" value="Genomic_DNA"/>
</dbReference>
<proteinExistence type="predicted"/>
<accession>A0A811UYH7</accession>
<keyword evidence="1" id="KW-0472">Membrane</keyword>
<organism evidence="2 3">
    <name type="scientific">Ceratitis capitata</name>
    <name type="common">Mediterranean fruit fly</name>
    <name type="synonym">Tephritis capitata</name>
    <dbReference type="NCBI Taxonomy" id="7213"/>
    <lineage>
        <taxon>Eukaryota</taxon>
        <taxon>Metazoa</taxon>
        <taxon>Ecdysozoa</taxon>
        <taxon>Arthropoda</taxon>
        <taxon>Hexapoda</taxon>
        <taxon>Insecta</taxon>
        <taxon>Pterygota</taxon>
        <taxon>Neoptera</taxon>
        <taxon>Endopterygota</taxon>
        <taxon>Diptera</taxon>
        <taxon>Brachycera</taxon>
        <taxon>Muscomorpha</taxon>
        <taxon>Tephritoidea</taxon>
        <taxon>Tephritidae</taxon>
        <taxon>Ceratitis</taxon>
        <taxon>Ceratitis</taxon>
    </lineage>
</organism>
<name>A0A811UYH7_CERCA</name>
<feature type="transmembrane region" description="Helical" evidence="1">
    <location>
        <begin position="78"/>
        <end position="109"/>
    </location>
</feature>
<evidence type="ECO:0000313" key="3">
    <source>
        <dbReference type="Proteomes" id="UP000606786"/>
    </source>
</evidence>